<dbReference type="Gene3D" id="2.60.40.420">
    <property type="entry name" value="Cupredoxins - blue copper proteins"/>
    <property type="match status" value="1"/>
</dbReference>
<evidence type="ECO:0000313" key="5">
    <source>
        <dbReference type="EMBL" id="OGK15804.1"/>
    </source>
</evidence>
<organism evidence="5 6">
    <name type="scientific">Candidatus Roizmanbacteria bacterium RIFCSPHIGHO2_01_FULL_39_12b</name>
    <dbReference type="NCBI Taxonomy" id="1802030"/>
    <lineage>
        <taxon>Bacteria</taxon>
        <taxon>Candidatus Roizmaniibacteriota</taxon>
    </lineage>
</organism>
<sequence length="160" mass="17312">MESKSQTNTIMIIGIVIVAVVVVLGALAFRNNSPTPTISNPTSTTQNQIAESTLAVSPEPTQADVTLTEEIQTVNLEAGSFYYKPNVITVKKGQKVRIVMKAADQMHNFNIDELGVKLPIVKSGNTGTVEFTADKLGTFEYYCSVVQHRANGQVGKLIVQ</sequence>
<keyword evidence="2" id="KW-0186">Copper</keyword>
<dbReference type="PANTHER" id="PTHR38439">
    <property type="entry name" value="AURACYANIN-B"/>
    <property type="match status" value="1"/>
</dbReference>
<gene>
    <name evidence="5" type="ORF">A2690_04690</name>
</gene>
<dbReference type="InterPro" id="IPR050845">
    <property type="entry name" value="Cu-binding_ET"/>
</dbReference>
<dbReference type="PANTHER" id="PTHR38439:SF3">
    <property type="entry name" value="COPPER-RESISTANT CUPROPROTEIN COPI"/>
    <property type="match status" value="1"/>
</dbReference>
<protein>
    <recommendedName>
        <fullName evidence="4">EfeO-type cupredoxin-like domain-containing protein</fullName>
    </recommendedName>
</protein>
<dbReference type="InterPro" id="IPR008972">
    <property type="entry name" value="Cupredoxin"/>
</dbReference>
<reference evidence="5 6" key="1">
    <citation type="journal article" date="2016" name="Nat. Commun.">
        <title>Thousands of microbial genomes shed light on interconnected biogeochemical processes in an aquifer system.</title>
        <authorList>
            <person name="Anantharaman K."/>
            <person name="Brown C.T."/>
            <person name="Hug L.A."/>
            <person name="Sharon I."/>
            <person name="Castelle C.J."/>
            <person name="Probst A.J."/>
            <person name="Thomas B.C."/>
            <person name="Singh A."/>
            <person name="Wilkins M.J."/>
            <person name="Karaoz U."/>
            <person name="Brodie E.L."/>
            <person name="Williams K.H."/>
            <person name="Hubbard S.S."/>
            <person name="Banfield J.F."/>
        </authorList>
    </citation>
    <scope>NUCLEOTIDE SEQUENCE [LARGE SCALE GENOMIC DNA]</scope>
</reference>
<evidence type="ECO:0000259" key="4">
    <source>
        <dbReference type="Pfam" id="PF13473"/>
    </source>
</evidence>
<dbReference type="EMBL" id="MFZF01000024">
    <property type="protein sequence ID" value="OGK15804.1"/>
    <property type="molecule type" value="Genomic_DNA"/>
</dbReference>
<evidence type="ECO:0000256" key="3">
    <source>
        <dbReference type="SAM" id="Phobius"/>
    </source>
</evidence>
<name>A0A1F7GAA7_9BACT</name>
<accession>A0A1F7GAA7</accession>
<feature type="domain" description="EfeO-type cupredoxin-like" evidence="4">
    <location>
        <begin position="68"/>
        <end position="154"/>
    </location>
</feature>
<dbReference type="SUPFAM" id="SSF49503">
    <property type="entry name" value="Cupredoxins"/>
    <property type="match status" value="1"/>
</dbReference>
<keyword evidence="3" id="KW-1133">Transmembrane helix</keyword>
<dbReference type="Pfam" id="PF13473">
    <property type="entry name" value="Cupredoxin_1"/>
    <property type="match status" value="1"/>
</dbReference>
<proteinExistence type="predicted"/>
<comment type="caution">
    <text evidence="5">The sequence shown here is derived from an EMBL/GenBank/DDBJ whole genome shotgun (WGS) entry which is preliminary data.</text>
</comment>
<keyword evidence="3" id="KW-0472">Membrane</keyword>
<dbReference type="Proteomes" id="UP000178372">
    <property type="component" value="Unassembled WGS sequence"/>
</dbReference>
<evidence type="ECO:0000313" key="6">
    <source>
        <dbReference type="Proteomes" id="UP000178372"/>
    </source>
</evidence>
<dbReference type="InterPro" id="IPR028096">
    <property type="entry name" value="EfeO_Cupredoxin"/>
</dbReference>
<keyword evidence="1" id="KW-0479">Metal-binding</keyword>
<keyword evidence="3" id="KW-0812">Transmembrane</keyword>
<feature type="transmembrane region" description="Helical" evidence="3">
    <location>
        <begin position="9"/>
        <end position="29"/>
    </location>
</feature>
<evidence type="ECO:0000256" key="1">
    <source>
        <dbReference type="ARBA" id="ARBA00022723"/>
    </source>
</evidence>
<evidence type="ECO:0000256" key="2">
    <source>
        <dbReference type="ARBA" id="ARBA00023008"/>
    </source>
</evidence>
<dbReference type="GO" id="GO:0046872">
    <property type="term" value="F:metal ion binding"/>
    <property type="evidence" value="ECO:0007669"/>
    <property type="project" value="UniProtKB-KW"/>
</dbReference>
<dbReference type="AlphaFoldDB" id="A0A1F7GAA7"/>